<evidence type="ECO:0000313" key="1">
    <source>
        <dbReference type="EMBL" id="ABE62676.1"/>
    </source>
</evidence>
<evidence type="ECO:0000313" key="2">
    <source>
        <dbReference type="Proteomes" id="UP000001953"/>
    </source>
</evidence>
<dbReference type="AlphaFoldDB" id="Q1QM71"/>
<keyword evidence="2" id="KW-1185">Reference proteome</keyword>
<proteinExistence type="predicted"/>
<dbReference type="EMBL" id="CP000319">
    <property type="protein sequence ID" value="ABE62676.1"/>
    <property type="molecule type" value="Genomic_DNA"/>
</dbReference>
<dbReference type="KEGG" id="nha:Nham_1862"/>
<dbReference type="Proteomes" id="UP000001953">
    <property type="component" value="Chromosome"/>
</dbReference>
<name>Q1QM71_NITHX</name>
<accession>Q1QM71</accession>
<protein>
    <submittedName>
        <fullName evidence="1">Uncharacterized protein</fullName>
    </submittedName>
</protein>
<reference evidence="1 2" key="1">
    <citation type="submission" date="2006-03" db="EMBL/GenBank/DDBJ databases">
        <title>Complete sequence of chromosome of Nitrobacter hamburgensis X14.</title>
        <authorList>
            <consortium name="US DOE Joint Genome Institute"/>
            <person name="Copeland A."/>
            <person name="Lucas S."/>
            <person name="Lapidus A."/>
            <person name="Barry K."/>
            <person name="Detter J.C."/>
            <person name="Glavina del Rio T."/>
            <person name="Hammon N."/>
            <person name="Israni S."/>
            <person name="Dalin E."/>
            <person name="Tice H."/>
            <person name="Pitluck S."/>
            <person name="Chain P."/>
            <person name="Malfatti S."/>
            <person name="Shin M."/>
            <person name="Vergez L."/>
            <person name="Schmutz J."/>
            <person name="Larimer F."/>
            <person name="Land M."/>
            <person name="Hauser L."/>
            <person name="Kyrpides N."/>
            <person name="Ivanova N."/>
            <person name="Ward B."/>
            <person name="Arp D."/>
            <person name="Klotz M."/>
            <person name="Stein L."/>
            <person name="O'Mullan G."/>
            <person name="Starkenburg S."/>
            <person name="Sayavedra L."/>
            <person name="Poret-Peterson A.T."/>
            <person name="Gentry M.E."/>
            <person name="Bruce D."/>
            <person name="Richardson P."/>
        </authorList>
    </citation>
    <scope>NUCLEOTIDE SEQUENCE [LARGE SCALE GENOMIC DNA]</scope>
    <source>
        <strain evidence="2">DSM 10229 / NCIMB 13809 / X14</strain>
    </source>
</reference>
<gene>
    <name evidence="1" type="ordered locus">Nham_1862</name>
</gene>
<dbReference type="HOGENOM" id="CLU_2369963_0_0_5"/>
<sequence length="95" mass="9674">MDFALAGLAAGRRAPIVTRFFVIKFRAGEWKQSSLNAELAAAAASWASANGSLQATCSAPVSDTASNAACGRSISPSSLFGVSDINTVAVVALVR</sequence>
<organism evidence="1 2">
    <name type="scientific">Nitrobacter hamburgensis (strain DSM 10229 / NCIMB 13809 / X14)</name>
    <dbReference type="NCBI Taxonomy" id="323097"/>
    <lineage>
        <taxon>Bacteria</taxon>
        <taxon>Pseudomonadati</taxon>
        <taxon>Pseudomonadota</taxon>
        <taxon>Alphaproteobacteria</taxon>
        <taxon>Hyphomicrobiales</taxon>
        <taxon>Nitrobacteraceae</taxon>
        <taxon>Nitrobacter</taxon>
    </lineage>
</organism>